<evidence type="ECO:0000256" key="7">
    <source>
        <dbReference type="ARBA" id="ARBA00023306"/>
    </source>
</evidence>
<gene>
    <name evidence="10" type="ORF">GH723_10780</name>
</gene>
<organism evidence="10 11">
    <name type="scientific">Actinomarinicola tropica</name>
    <dbReference type="NCBI Taxonomy" id="2789776"/>
    <lineage>
        <taxon>Bacteria</taxon>
        <taxon>Bacillati</taxon>
        <taxon>Actinomycetota</taxon>
        <taxon>Acidimicrobiia</taxon>
        <taxon>Acidimicrobiales</taxon>
        <taxon>Iamiaceae</taxon>
        <taxon>Actinomarinicola</taxon>
    </lineage>
</organism>
<dbReference type="EMBL" id="CP045851">
    <property type="protein sequence ID" value="QGG95540.1"/>
    <property type="molecule type" value="Genomic_DNA"/>
</dbReference>
<evidence type="ECO:0000313" key="10">
    <source>
        <dbReference type="EMBL" id="QGG95540.1"/>
    </source>
</evidence>
<evidence type="ECO:0000313" key="11">
    <source>
        <dbReference type="Proteomes" id="UP000334019"/>
    </source>
</evidence>
<sequence length="331" mass="36325">MDLTPELLRTVEFGEAKKGYDLDEVDEFLDRAATDLARQHTRLRELEQRVTEAEKRAAEAESSSRDRGDSDETLRRTLVLAQRTADAAIKEAQDEAARIVAEARQKADGMIASAEEQVRREVGATRDRLQAEIRDLEGRRGQLHDRIVELGAHLDAERDRLRHQVDQLRAAVEDESLRVAPVPGADPEPSGSEEPAVDLSAPMTSGATDDADGDDLEDLPPPPVGWDGPAADPAERELAEDDDRAAGTLFAPRAEDESVDLTDGGPPTQATPVVGADPDDVGSSHLDELRRAVSSEDPRAETHAEDDDAAMAAFFDQDDEEERTRRFGRRR</sequence>
<feature type="compositionally biased region" description="Basic and acidic residues" evidence="9">
    <location>
        <begin position="285"/>
        <end position="303"/>
    </location>
</feature>
<keyword evidence="5" id="KW-0132">Cell division</keyword>
<comment type="similarity">
    <text evidence="2">Belongs to the DivIVA family.</text>
</comment>
<dbReference type="GO" id="GO:0051301">
    <property type="term" value="P:cell division"/>
    <property type="evidence" value="ECO:0007669"/>
    <property type="project" value="UniProtKB-KW"/>
</dbReference>
<keyword evidence="6" id="KW-0175">Coiled coil</keyword>
<dbReference type="AlphaFoldDB" id="A0A5Q2RNS0"/>
<dbReference type="Pfam" id="PF05103">
    <property type="entry name" value="DivIVA"/>
    <property type="match status" value="1"/>
</dbReference>
<evidence type="ECO:0000256" key="3">
    <source>
        <dbReference type="ARBA" id="ARBA00018787"/>
    </source>
</evidence>
<comment type="subcellular location">
    <subcellularLocation>
        <location evidence="1">Cytoplasm</location>
    </subcellularLocation>
</comment>
<proteinExistence type="inferred from homology"/>
<dbReference type="Gene3D" id="6.10.250.660">
    <property type="match status" value="1"/>
</dbReference>
<dbReference type="GO" id="GO:0005737">
    <property type="term" value="C:cytoplasm"/>
    <property type="evidence" value="ECO:0007669"/>
    <property type="project" value="UniProtKB-SubCell"/>
</dbReference>
<dbReference type="NCBIfam" id="TIGR03544">
    <property type="entry name" value="DivI1A_domain"/>
    <property type="match status" value="1"/>
</dbReference>
<dbReference type="PANTHER" id="PTHR35794">
    <property type="entry name" value="CELL DIVISION PROTEIN DIVIVA"/>
    <property type="match status" value="1"/>
</dbReference>
<keyword evidence="7" id="KW-0131">Cell cycle</keyword>
<evidence type="ECO:0000256" key="9">
    <source>
        <dbReference type="SAM" id="MobiDB-lite"/>
    </source>
</evidence>
<evidence type="ECO:0000256" key="8">
    <source>
        <dbReference type="ARBA" id="ARBA00031737"/>
    </source>
</evidence>
<feature type="region of interest" description="Disordered" evidence="9">
    <location>
        <begin position="173"/>
        <end position="331"/>
    </location>
</feature>
<dbReference type="PANTHER" id="PTHR35794:SF2">
    <property type="entry name" value="CELL DIVISION PROTEIN DIVIVA"/>
    <property type="match status" value="1"/>
</dbReference>
<feature type="compositionally biased region" description="Acidic residues" evidence="9">
    <location>
        <begin position="209"/>
        <end position="218"/>
    </location>
</feature>
<keyword evidence="4" id="KW-0963">Cytoplasm</keyword>
<protein>
    <recommendedName>
        <fullName evidence="3">Cell wall synthesis protein Wag31</fullName>
    </recommendedName>
    <alternativeName>
        <fullName evidence="8">Antigen 84</fullName>
    </alternativeName>
</protein>
<reference evidence="10 11" key="1">
    <citation type="submission" date="2019-11" db="EMBL/GenBank/DDBJ databases">
        <authorList>
            <person name="He Y."/>
        </authorList>
    </citation>
    <scope>NUCLEOTIDE SEQUENCE [LARGE SCALE GENOMIC DNA]</scope>
    <source>
        <strain evidence="10 11">SCSIO 58843</strain>
    </source>
</reference>
<evidence type="ECO:0000256" key="4">
    <source>
        <dbReference type="ARBA" id="ARBA00022490"/>
    </source>
</evidence>
<name>A0A5Q2RNS0_9ACTN</name>
<dbReference type="RefSeq" id="WP_153759647.1">
    <property type="nucleotide sequence ID" value="NZ_CP045851.1"/>
</dbReference>
<dbReference type="Proteomes" id="UP000334019">
    <property type="component" value="Chromosome"/>
</dbReference>
<feature type="region of interest" description="Disordered" evidence="9">
    <location>
        <begin position="47"/>
        <end position="74"/>
    </location>
</feature>
<dbReference type="KEGG" id="atq:GH723_10780"/>
<evidence type="ECO:0000256" key="5">
    <source>
        <dbReference type="ARBA" id="ARBA00022618"/>
    </source>
</evidence>
<evidence type="ECO:0000256" key="2">
    <source>
        <dbReference type="ARBA" id="ARBA00009008"/>
    </source>
</evidence>
<accession>A0A5Q2RNS0</accession>
<keyword evidence="11" id="KW-1185">Reference proteome</keyword>
<dbReference type="InterPro" id="IPR019933">
    <property type="entry name" value="DivIVA_domain"/>
</dbReference>
<dbReference type="InterPro" id="IPR007793">
    <property type="entry name" value="DivIVA_fam"/>
</dbReference>
<evidence type="ECO:0000256" key="6">
    <source>
        <dbReference type="ARBA" id="ARBA00023054"/>
    </source>
</evidence>
<evidence type="ECO:0000256" key="1">
    <source>
        <dbReference type="ARBA" id="ARBA00004496"/>
    </source>
</evidence>